<dbReference type="Pfam" id="PF18723">
    <property type="entry name" value="HMUDK_hel"/>
    <property type="match status" value="1"/>
</dbReference>
<dbReference type="Proteomes" id="UP001596152">
    <property type="component" value="Unassembled WGS sequence"/>
</dbReference>
<sequence length="335" mass="38149">MNPTIVYDDYWRFAAERQAMYLRRLEGKRGPWTDDPILRTYRFTNAYRASDRVSQFLIRRVQYAADRSRSPQELFFRTLLFKLFNKVETWEHLESQLGPLSWQSFDFDAADHVLNDAIARGSRIYSAAYIMPSPALGAERKHTNHLRLLKMMMEDGLPAKVEKAGSLSGIFDLLIPYPGLGKFLAFQYCIDLNYAPFLSLEESEFVVAGPGALDGIAKCFDDADDYAPEDIIHAMVDRQEAEFKRLGLDFPGLFGRRLQPIDCQNLFCEISKYARVAHPNVTGISGRVRIKQTYKLSSRALQQPFYPTRWNLTVPAYTPTAASSTQPGLFDAVAA</sequence>
<dbReference type="GO" id="GO:0016301">
    <property type="term" value="F:kinase activity"/>
    <property type="evidence" value="ECO:0007669"/>
    <property type="project" value="UniProtKB-KW"/>
</dbReference>
<dbReference type="EMBL" id="JBHSLF010000014">
    <property type="protein sequence ID" value="MFC5343569.1"/>
    <property type="molecule type" value="Genomic_DNA"/>
</dbReference>
<reference evidence="3" key="1">
    <citation type="journal article" date="2019" name="Int. J. Syst. Evol. Microbiol.">
        <title>The Global Catalogue of Microorganisms (GCM) 10K type strain sequencing project: providing services to taxonomists for standard genome sequencing and annotation.</title>
        <authorList>
            <consortium name="The Broad Institute Genomics Platform"/>
            <consortium name="The Broad Institute Genome Sequencing Center for Infectious Disease"/>
            <person name="Wu L."/>
            <person name="Ma J."/>
        </authorList>
    </citation>
    <scope>NUCLEOTIDE SEQUENCE [LARGE SCALE GENOMIC DNA]</scope>
    <source>
        <strain evidence="3">JCM 12125</strain>
    </source>
</reference>
<keyword evidence="2" id="KW-0808">Transferase</keyword>
<evidence type="ECO:0000259" key="1">
    <source>
        <dbReference type="Pfam" id="PF18723"/>
    </source>
</evidence>
<keyword evidence="2" id="KW-0418">Kinase</keyword>
<dbReference type="RefSeq" id="WP_374035904.1">
    <property type="nucleotide sequence ID" value="NZ_CP169082.1"/>
</dbReference>
<evidence type="ECO:0000313" key="3">
    <source>
        <dbReference type="Proteomes" id="UP001596152"/>
    </source>
</evidence>
<comment type="caution">
    <text evidence="2">The sequence shown here is derived from an EMBL/GenBank/DDBJ whole genome shotgun (WGS) entry which is preliminary data.</text>
</comment>
<evidence type="ECO:0000313" key="2">
    <source>
        <dbReference type="EMBL" id="MFC5343569.1"/>
    </source>
</evidence>
<organism evidence="2 3">
    <name type="scientific">Brevundimonas staleyi</name>
    <dbReference type="NCBI Taxonomy" id="74326"/>
    <lineage>
        <taxon>Bacteria</taxon>
        <taxon>Pseudomonadati</taxon>
        <taxon>Pseudomonadota</taxon>
        <taxon>Alphaproteobacteria</taxon>
        <taxon>Caulobacterales</taxon>
        <taxon>Caulobacteraceae</taxon>
        <taxon>Brevundimonas</taxon>
    </lineage>
</organism>
<feature type="domain" description="5-hmdU DNA kinase helical" evidence="1">
    <location>
        <begin position="5"/>
        <end position="282"/>
    </location>
</feature>
<dbReference type="InterPro" id="IPR040684">
    <property type="entry name" value="HMUDK_hel"/>
</dbReference>
<protein>
    <submittedName>
        <fullName evidence="2">Nucleotide kinase domain-containing protein</fullName>
    </submittedName>
</protein>
<accession>A0ABW0FQM3</accession>
<name>A0ABW0FQM3_9CAUL</name>
<gene>
    <name evidence="2" type="ORF">ACFPIE_06565</name>
</gene>
<proteinExistence type="predicted"/>
<keyword evidence="3" id="KW-1185">Reference proteome</keyword>